<dbReference type="Pfam" id="PF00153">
    <property type="entry name" value="Mito_carr"/>
    <property type="match status" value="1"/>
</dbReference>
<protein>
    <submittedName>
        <fullName evidence="9">Uncharacterized protein LOC127741542</fullName>
    </submittedName>
</protein>
<dbReference type="Proteomes" id="UP000515211">
    <property type="component" value="Chromosome 9"/>
</dbReference>
<dbReference type="InterPro" id="IPR023395">
    <property type="entry name" value="MCP_dom_sf"/>
</dbReference>
<dbReference type="InterPro" id="IPR018108">
    <property type="entry name" value="MCP_transmembrane"/>
</dbReference>
<dbReference type="SUPFAM" id="SSF103506">
    <property type="entry name" value="Mitochondrial carrier"/>
    <property type="match status" value="1"/>
</dbReference>
<comment type="subcellular location">
    <subcellularLocation>
        <location evidence="1">Membrane</location>
        <topology evidence="1">Multi-pass membrane protein</topology>
    </subcellularLocation>
</comment>
<dbReference type="RefSeq" id="XP_052110224.1">
    <property type="nucleotide sequence ID" value="XM_052254264.1"/>
</dbReference>
<evidence type="ECO:0000256" key="2">
    <source>
        <dbReference type="ARBA" id="ARBA00022692"/>
    </source>
</evidence>
<name>A0A9C6WLF9_ARADU</name>
<dbReference type="PANTHER" id="PTHR24089">
    <property type="entry name" value="SOLUTE CARRIER FAMILY 25"/>
    <property type="match status" value="1"/>
</dbReference>
<evidence type="ECO:0000256" key="3">
    <source>
        <dbReference type="ARBA" id="ARBA00022737"/>
    </source>
</evidence>
<keyword evidence="2 5" id="KW-0812">Transmembrane</keyword>
<dbReference type="Gene3D" id="1.50.40.10">
    <property type="entry name" value="Mitochondrial carrier domain"/>
    <property type="match status" value="1"/>
</dbReference>
<keyword evidence="3" id="KW-0677">Repeat</keyword>
<accession>A0A9C6WLF9</accession>
<feature type="region of interest" description="Disordered" evidence="7">
    <location>
        <begin position="295"/>
        <end position="318"/>
    </location>
</feature>
<dbReference type="KEGG" id="adu:127741542"/>
<evidence type="ECO:0000313" key="9">
    <source>
        <dbReference type="RefSeq" id="XP_052110224.1"/>
    </source>
</evidence>
<keyword evidence="6" id="KW-0813">Transport</keyword>
<organism evidence="8 9">
    <name type="scientific">Arachis duranensis</name>
    <name type="common">Wild peanut</name>
    <dbReference type="NCBI Taxonomy" id="130453"/>
    <lineage>
        <taxon>Eukaryota</taxon>
        <taxon>Viridiplantae</taxon>
        <taxon>Streptophyta</taxon>
        <taxon>Embryophyta</taxon>
        <taxon>Tracheophyta</taxon>
        <taxon>Spermatophyta</taxon>
        <taxon>Magnoliopsida</taxon>
        <taxon>eudicotyledons</taxon>
        <taxon>Gunneridae</taxon>
        <taxon>Pentapetalae</taxon>
        <taxon>rosids</taxon>
        <taxon>fabids</taxon>
        <taxon>Fabales</taxon>
        <taxon>Fabaceae</taxon>
        <taxon>Papilionoideae</taxon>
        <taxon>50 kb inversion clade</taxon>
        <taxon>dalbergioids sensu lato</taxon>
        <taxon>Dalbergieae</taxon>
        <taxon>Pterocarpus clade</taxon>
        <taxon>Arachis</taxon>
    </lineage>
</organism>
<dbReference type="GeneID" id="127741542"/>
<evidence type="ECO:0000256" key="4">
    <source>
        <dbReference type="ARBA" id="ARBA00023136"/>
    </source>
</evidence>
<evidence type="ECO:0000256" key="7">
    <source>
        <dbReference type="SAM" id="MobiDB-lite"/>
    </source>
</evidence>
<evidence type="ECO:0000256" key="5">
    <source>
        <dbReference type="PROSITE-ProRule" id="PRU00282"/>
    </source>
</evidence>
<reference evidence="9" key="2">
    <citation type="submission" date="2025-08" db="UniProtKB">
        <authorList>
            <consortium name="RefSeq"/>
        </authorList>
    </citation>
    <scope>IDENTIFICATION</scope>
    <source>
        <tissue evidence="9">Whole plant</tissue>
    </source>
</reference>
<dbReference type="AlphaFoldDB" id="A0A9C6WLF9"/>
<sequence length="350" mass="38242">MALSPPVPPKGRALVCCSVCCRGDLRRPLSEATEAAPSAPAARACFFFCRRRRFSSSHEFQSHPIPINSTIAAVASPSSRNQTPSSSCSFSYPFASYTSGNFAPEPPPCPHALLLLLWPPSAFFFHLFATVSNIVIREILLGATTKLPLTTLHGYKEVQLEPTSSWALLRKDFAAPSKYTGIFQASKDIFREEGFQGFWRGNVPALLMVMRYTAIQFRVLHKLKTLASGSSKSEDHSSLSPYLSYVNGGISWISREQLAAVYMKNVDEGELVVAYNSGFGGIVFGLLNFSSNNRAGSSSSPNNEVVSYGNGKGAELEEKRDMRPREIQLVMSGYLPSVMSQSDLVGFGIL</sequence>
<comment type="similarity">
    <text evidence="6">Belongs to the mitochondrial carrier (TC 2.A.29) family.</text>
</comment>
<evidence type="ECO:0000313" key="8">
    <source>
        <dbReference type="Proteomes" id="UP000515211"/>
    </source>
</evidence>
<keyword evidence="8" id="KW-1185">Reference proteome</keyword>
<keyword evidence="4 5" id="KW-0472">Membrane</keyword>
<dbReference type="GO" id="GO:0016020">
    <property type="term" value="C:membrane"/>
    <property type="evidence" value="ECO:0007669"/>
    <property type="project" value="UniProtKB-SubCell"/>
</dbReference>
<dbReference type="PROSITE" id="PS50920">
    <property type="entry name" value="SOLCAR"/>
    <property type="match status" value="1"/>
</dbReference>
<evidence type="ECO:0000256" key="1">
    <source>
        <dbReference type="ARBA" id="ARBA00004141"/>
    </source>
</evidence>
<proteinExistence type="inferred from homology"/>
<evidence type="ECO:0000256" key="6">
    <source>
        <dbReference type="RuleBase" id="RU000488"/>
    </source>
</evidence>
<reference evidence="8" key="1">
    <citation type="journal article" date="2016" name="Nat. Genet.">
        <title>The genome sequences of Arachis duranensis and Arachis ipaensis, the diploid ancestors of cultivated peanut.</title>
        <authorList>
            <person name="Bertioli D.J."/>
            <person name="Cannon S.B."/>
            <person name="Froenicke L."/>
            <person name="Huang G."/>
            <person name="Farmer A.D."/>
            <person name="Cannon E.K."/>
            <person name="Liu X."/>
            <person name="Gao D."/>
            <person name="Clevenger J."/>
            <person name="Dash S."/>
            <person name="Ren L."/>
            <person name="Moretzsohn M.C."/>
            <person name="Shirasawa K."/>
            <person name="Huang W."/>
            <person name="Vidigal B."/>
            <person name="Abernathy B."/>
            <person name="Chu Y."/>
            <person name="Niederhuth C.E."/>
            <person name="Umale P."/>
            <person name="Araujo A.C."/>
            <person name="Kozik A."/>
            <person name="Kim K.D."/>
            <person name="Burow M.D."/>
            <person name="Varshney R.K."/>
            <person name="Wang X."/>
            <person name="Zhang X."/>
            <person name="Barkley N."/>
            <person name="Guimaraes P.M."/>
            <person name="Isobe S."/>
            <person name="Guo B."/>
            <person name="Liao B."/>
            <person name="Stalker H.T."/>
            <person name="Schmitz R.J."/>
            <person name="Scheffler B.E."/>
            <person name="Leal-Bertioli S.C."/>
            <person name="Xun X."/>
            <person name="Jackson S.A."/>
            <person name="Michelmore R."/>
            <person name="Ozias-Akins P."/>
        </authorList>
    </citation>
    <scope>NUCLEOTIDE SEQUENCE [LARGE SCALE GENOMIC DNA]</scope>
    <source>
        <strain evidence="8">cv. V14167</strain>
    </source>
</reference>
<gene>
    <name evidence="9" type="primary">LOC127741542</name>
</gene>
<feature type="repeat" description="Solcar" evidence="5">
    <location>
        <begin position="121"/>
        <end position="226"/>
    </location>
</feature>